<dbReference type="InterPro" id="IPR016169">
    <property type="entry name" value="FAD-bd_PCMH_sub2"/>
</dbReference>
<dbReference type="Pfam" id="PF00941">
    <property type="entry name" value="FAD_binding_5"/>
    <property type="match status" value="1"/>
</dbReference>
<dbReference type="InterPro" id="IPR036683">
    <property type="entry name" value="CO_DH_flav_C_dom_sf"/>
</dbReference>
<dbReference type="InterPro" id="IPR036318">
    <property type="entry name" value="FAD-bd_PCMH-like_sf"/>
</dbReference>
<name>A0ABV1KIV8_9PSEU</name>
<sequence length="278" mass="28728">MSPYRTVLPPDPAAAAEQLAETVTGGGTPLVISGGTLAVPALQRGELTPTVLVDLHRAGLDTVVLHDGYVEIGATVTYQRILDSPALAERVPLLHRVAGGITGGIQIRNQATVAGALCAARPQSDAPATAVALGARVVVRSVRGTRIVPVEEFLTGAGRTDLAADELVEAVRIPVGPAPRRCGYAKLKFAESSWPVVTAAALATAAPGATVVLGGVAVTPLRLPPTPPDRIGDVVADRLARLPPEQHWSDLRAGWAYRRSVAPTLAARALAAVAEEHP</sequence>
<keyword evidence="6" id="KW-1185">Reference proteome</keyword>
<dbReference type="Gene3D" id="3.30.390.50">
    <property type="entry name" value="CO dehydrogenase flavoprotein, C-terminal domain"/>
    <property type="match status" value="1"/>
</dbReference>
<evidence type="ECO:0000313" key="5">
    <source>
        <dbReference type="EMBL" id="MEQ3554390.1"/>
    </source>
</evidence>
<dbReference type="PROSITE" id="PS51387">
    <property type="entry name" value="FAD_PCMH"/>
    <property type="match status" value="1"/>
</dbReference>
<evidence type="ECO:0000313" key="6">
    <source>
        <dbReference type="Proteomes" id="UP001494902"/>
    </source>
</evidence>
<dbReference type="EMBL" id="JBEDNQ010000014">
    <property type="protein sequence ID" value="MEQ3554390.1"/>
    <property type="molecule type" value="Genomic_DNA"/>
</dbReference>
<proteinExistence type="predicted"/>
<dbReference type="SUPFAM" id="SSF55447">
    <property type="entry name" value="CO dehydrogenase flavoprotein C-terminal domain-like"/>
    <property type="match status" value="1"/>
</dbReference>
<keyword evidence="1" id="KW-0285">Flavoprotein</keyword>
<keyword evidence="3" id="KW-0560">Oxidoreductase</keyword>
<dbReference type="Proteomes" id="UP001494902">
    <property type="component" value="Unassembled WGS sequence"/>
</dbReference>
<evidence type="ECO:0000259" key="4">
    <source>
        <dbReference type="PROSITE" id="PS51387"/>
    </source>
</evidence>
<comment type="caution">
    <text evidence="5">The sequence shown here is derived from an EMBL/GenBank/DDBJ whole genome shotgun (WGS) entry which is preliminary data.</text>
</comment>
<organism evidence="5 6">
    <name type="scientific">Pseudonocardia nematodicida</name>
    <dbReference type="NCBI Taxonomy" id="1206997"/>
    <lineage>
        <taxon>Bacteria</taxon>
        <taxon>Bacillati</taxon>
        <taxon>Actinomycetota</taxon>
        <taxon>Actinomycetes</taxon>
        <taxon>Pseudonocardiales</taxon>
        <taxon>Pseudonocardiaceae</taxon>
        <taxon>Pseudonocardia</taxon>
    </lineage>
</organism>
<evidence type="ECO:0000256" key="3">
    <source>
        <dbReference type="ARBA" id="ARBA00023002"/>
    </source>
</evidence>
<dbReference type="InterPro" id="IPR051312">
    <property type="entry name" value="Diverse_Substr_Oxidored"/>
</dbReference>
<dbReference type="SMART" id="SM01092">
    <property type="entry name" value="CO_deh_flav_C"/>
    <property type="match status" value="1"/>
</dbReference>
<dbReference type="Gene3D" id="3.30.465.10">
    <property type="match status" value="1"/>
</dbReference>
<dbReference type="PANTHER" id="PTHR42659:SF2">
    <property type="entry name" value="XANTHINE DEHYDROGENASE SUBUNIT C-RELATED"/>
    <property type="match status" value="1"/>
</dbReference>
<dbReference type="InterPro" id="IPR016166">
    <property type="entry name" value="FAD-bd_PCMH"/>
</dbReference>
<feature type="domain" description="FAD-binding PCMH-type" evidence="4">
    <location>
        <begin position="1"/>
        <end position="178"/>
    </location>
</feature>
<dbReference type="SUPFAM" id="SSF56176">
    <property type="entry name" value="FAD-binding/transporter-associated domain-like"/>
    <property type="match status" value="1"/>
</dbReference>
<dbReference type="PANTHER" id="PTHR42659">
    <property type="entry name" value="XANTHINE DEHYDROGENASE SUBUNIT C-RELATED"/>
    <property type="match status" value="1"/>
</dbReference>
<dbReference type="RefSeq" id="WP_349301458.1">
    <property type="nucleotide sequence ID" value="NZ_JBEDNQ010000014.1"/>
</dbReference>
<evidence type="ECO:0000256" key="2">
    <source>
        <dbReference type="ARBA" id="ARBA00022827"/>
    </source>
</evidence>
<protein>
    <submittedName>
        <fullName evidence="5">FAD binding domain-containing protein</fullName>
    </submittedName>
</protein>
<reference evidence="5 6" key="1">
    <citation type="submission" date="2024-03" db="EMBL/GenBank/DDBJ databases">
        <title>Draft genome sequence of Pseudonocardia nematodicida JCM 31783.</title>
        <authorList>
            <person name="Butdee W."/>
            <person name="Duangmal K."/>
        </authorList>
    </citation>
    <scope>NUCLEOTIDE SEQUENCE [LARGE SCALE GENOMIC DNA]</scope>
    <source>
        <strain evidence="5 6">JCM 31783</strain>
    </source>
</reference>
<keyword evidence="2" id="KW-0274">FAD</keyword>
<dbReference type="InterPro" id="IPR005107">
    <property type="entry name" value="CO_DH_flav_C"/>
</dbReference>
<evidence type="ECO:0000256" key="1">
    <source>
        <dbReference type="ARBA" id="ARBA00022630"/>
    </source>
</evidence>
<dbReference type="InterPro" id="IPR002346">
    <property type="entry name" value="Mopterin_DH_FAD-bd"/>
</dbReference>
<gene>
    <name evidence="5" type="ORF">WIS52_28320</name>
</gene>
<accession>A0ABV1KIV8</accession>